<dbReference type="EMBL" id="GBRH01206228">
    <property type="protein sequence ID" value="JAD91667.1"/>
    <property type="molecule type" value="Transcribed_RNA"/>
</dbReference>
<proteinExistence type="predicted"/>
<reference evidence="1" key="2">
    <citation type="journal article" date="2015" name="Data Brief">
        <title>Shoot transcriptome of the giant reed, Arundo donax.</title>
        <authorList>
            <person name="Barrero R.A."/>
            <person name="Guerrero F.D."/>
            <person name="Moolhuijzen P."/>
            <person name="Goolsby J.A."/>
            <person name="Tidwell J."/>
            <person name="Bellgard S.E."/>
            <person name="Bellgard M.I."/>
        </authorList>
    </citation>
    <scope>NUCLEOTIDE SEQUENCE</scope>
    <source>
        <tissue evidence="1">Shoot tissue taken approximately 20 cm above the soil surface</tissue>
    </source>
</reference>
<protein>
    <submittedName>
        <fullName evidence="1">Uncharacterized protein</fullName>
    </submittedName>
</protein>
<organism evidence="1">
    <name type="scientific">Arundo donax</name>
    <name type="common">Giant reed</name>
    <name type="synonym">Donax arundinaceus</name>
    <dbReference type="NCBI Taxonomy" id="35708"/>
    <lineage>
        <taxon>Eukaryota</taxon>
        <taxon>Viridiplantae</taxon>
        <taxon>Streptophyta</taxon>
        <taxon>Embryophyta</taxon>
        <taxon>Tracheophyta</taxon>
        <taxon>Spermatophyta</taxon>
        <taxon>Magnoliopsida</taxon>
        <taxon>Liliopsida</taxon>
        <taxon>Poales</taxon>
        <taxon>Poaceae</taxon>
        <taxon>PACMAD clade</taxon>
        <taxon>Arundinoideae</taxon>
        <taxon>Arundineae</taxon>
        <taxon>Arundo</taxon>
    </lineage>
</organism>
<evidence type="ECO:0000313" key="1">
    <source>
        <dbReference type="EMBL" id="JAD91667.1"/>
    </source>
</evidence>
<accession>A0A0A9P356</accession>
<sequence>MHHHQAMLSNILRYDTQGRSHRLVRTSADLVKNWTNGFLVLVFLNFYTAFALFFRLGPVLQHGKHRAFSPPVMTPEGAHTPYHIVSHHAYHLICIHIHVMVSPAIHQACMYKVFGISMNSLLSD</sequence>
<name>A0A0A9P356_ARUDO</name>
<dbReference type="AlphaFoldDB" id="A0A0A9P356"/>
<reference evidence="1" key="1">
    <citation type="submission" date="2014-09" db="EMBL/GenBank/DDBJ databases">
        <authorList>
            <person name="Magalhaes I.L.F."/>
            <person name="Oliveira U."/>
            <person name="Santos F.R."/>
            <person name="Vidigal T.H.D.A."/>
            <person name="Brescovit A.D."/>
            <person name="Santos A.J."/>
        </authorList>
    </citation>
    <scope>NUCLEOTIDE SEQUENCE</scope>
    <source>
        <tissue evidence="1">Shoot tissue taken approximately 20 cm above the soil surface</tissue>
    </source>
</reference>